<evidence type="ECO:0000313" key="3">
    <source>
        <dbReference type="EMBL" id="QVV89116.1"/>
    </source>
</evidence>
<keyword evidence="4" id="KW-1185">Reference proteome</keyword>
<dbReference type="InterPro" id="IPR028939">
    <property type="entry name" value="P5C_Rdtase_cat_N"/>
</dbReference>
<dbReference type="GO" id="GO:0070967">
    <property type="term" value="F:coenzyme F420 binding"/>
    <property type="evidence" value="ECO:0007669"/>
    <property type="project" value="InterPro"/>
</dbReference>
<reference evidence="3 4" key="1">
    <citation type="submission" date="2021-05" db="EMBL/GenBank/DDBJ databases">
        <title>A novel Methanospirillum isolate from a pyrite-forming mixed culture.</title>
        <authorList>
            <person name="Bunk B."/>
            <person name="Sproer C."/>
            <person name="Spring S."/>
            <person name="Pester M."/>
        </authorList>
    </citation>
    <scope>NUCLEOTIDE SEQUENCE [LARGE SCALE GENOMIC DNA]</scope>
    <source>
        <strain evidence="3 4">J.3.6.1-F.2.7.3</strain>
    </source>
</reference>
<dbReference type="KEGG" id="mrtj:KHC33_00855"/>
<gene>
    <name evidence="3" type="primary">npdG</name>
    <name evidence="3" type="ORF">KHC33_00855</name>
</gene>
<dbReference type="GeneID" id="65095689"/>
<dbReference type="InterPro" id="IPR051267">
    <property type="entry name" value="STEAP_metalloreductase"/>
</dbReference>
<dbReference type="PANTHER" id="PTHR14239:SF0">
    <property type="entry name" value="F420-DEPENDENT NADP REDUCTASE"/>
    <property type="match status" value="1"/>
</dbReference>
<dbReference type="GO" id="GO:0016651">
    <property type="term" value="F:oxidoreductase activity, acting on NAD(P)H"/>
    <property type="evidence" value="ECO:0007669"/>
    <property type="project" value="InterPro"/>
</dbReference>
<dbReference type="RefSeq" id="WP_214419918.1">
    <property type="nucleotide sequence ID" value="NZ_CP075546.1"/>
</dbReference>
<dbReference type="PANTHER" id="PTHR14239">
    <property type="entry name" value="DUDULIN-RELATED"/>
    <property type="match status" value="1"/>
</dbReference>
<accession>A0A8E7EJY3</accession>
<evidence type="ECO:0000256" key="1">
    <source>
        <dbReference type="ARBA" id="ARBA00023002"/>
    </source>
</evidence>
<dbReference type="GO" id="GO:0050661">
    <property type="term" value="F:NADP binding"/>
    <property type="evidence" value="ECO:0007669"/>
    <property type="project" value="InterPro"/>
</dbReference>
<evidence type="ECO:0000313" key="4">
    <source>
        <dbReference type="Proteomes" id="UP000680656"/>
    </source>
</evidence>
<proteinExistence type="predicted"/>
<dbReference type="InterPro" id="IPR036291">
    <property type="entry name" value="NAD(P)-bd_dom_sf"/>
</dbReference>
<dbReference type="Gene3D" id="3.40.50.720">
    <property type="entry name" value="NAD(P)-binding Rossmann-like Domain"/>
    <property type="match status" value="1"/>
</dbReference>
<organism evidence="3 4">
    <name type="scientific">Methanospirillum purgamenti</name>
    <dbReference type="NCBI Taxonomy" id="2834276"/>
    <lineage>
        <taxon>Archaea</taxon>
        <taxon>Methanobacteriati</taxon>
        <taxon>Methanobacteriota</taxon>
        <taxon>Stenosarchaea group</taxon>
        <taxon>Methanomicrobia</taxon>
        <taxon>Methanomicrobiales</taxon>
        <taxon>Methanospirillaceae</taxon>
        <taxon>Methanospirillum</taxon>
    </lineage>
</organism>
<dbReference type="AlphaFoldDB" id="A0A8E7EJY3"/>
<name>A0A8E7EJY3_9EURY</name>
<dbReference type="EMBL" id="CP075546">
    <property type="protein sequence ID" value="QVV89116.1"/>
    <property type="molecule type" value="Genomic_DNA"/>
</dbReference>
<sequence>MRVGIVGGTGEIGEGMAMRLSRIMDVCVGSREVQKAHETCDTCLISAKERGINCSVEPGSNQQVVDESDLIILAIPFKHVESTIRGITGWEDKIVVSPVNPMERRDCFVYTPPTEGSAALFIQKILPSNTRICTAFNNIAGNRWRDIDSVLSYSVPVCGDDPDAKRIVMDLVDSISELKSFDAGPLSSSHIVESITPLLLNVARFNKMKDVGIRFV</sequence>
<protein>
    <submittedName>
        <fullName evidence="3">NADPH-dependent F420 reductase</fullName>
    </submittedName>
</protein>
<dbReference type="Pfam" id="PF03807">
    <property type="entry name" value="F420_oxidored"/>
    <property type="match status" value="1"/>
</dbReference>
<evidence type="ECO:0000259" key="2">
    <source>
        <dbReference type="Pfam" id="PF03807"/>
    </source>
</evidence>
<dbReference type="InterPro" id="IPR010185">
    <property type="entry name" value="NpdG"/>
</dbReference>
<feature type="domain" description="Pyrroline-5-carboxylate reductase catalytic N-terminal" evidence="2">
    <location>
        <begin position="2"/>
        <end position="101"/>
    </location>
</feature>
<dbReference type="GO" id="GO:0052851">
    <property type="term" value="F:ferric-chelate reductase (NADPH) activity"/>
    <property type="evidence" value="ECO:0007669"/>
    <property type="project" value="TreeGrafter"/>
</dbReference>
<dbReference type="SUPFAM" id="SSF51735">
    <property type="entry name" value="NAD(P)-binding Rossmann-fold domains"/>
    <property type="match status" value="1"/>
</dbReference>
<dbReference type="NCBIfam" id="TIGR01915">
    <property type="entry name" value="npdG"/>
    <property type="match status" value="1"/>
</dbReference>
<dbReference type="GO" id="GO:0006740">
    <property type="term" value="P:NADPH regeneration"/>
    <property type="evidence" value="ECO:0007669"/>
    <property type="project" value="InterPro"/>
</dbReference>
<dbReference type="GO" id="GO:0008823">
    <property type="term" value="F:cupric reductase (NADH) activity"/>
    <property type="evidence" value="ECO:0007669"/>
    <property type="project" value="TreeGrafter"/>
</dbReference>
<dbReference type="GO" id="GO:0015677">
    <property type="term" value="P:copper ion import"/>
    <property type="evidence" value="ECO:0007669"/>
    <property type="project" value="TreeGrafter"/>
</dbReference>
<dbReference type="Proteomes" id="UP000680656">
    <property type="component" value="Chromosome"/>
</dbReference>
<keyword evidence="1" id="KW-0560">Oxidoreductase</keyword>
<dbReference type="GO" id="GO:0005886">
    <property type="term" value="C:plasma membrane"/>
    <property type="evidence" value="ECO:0007669"/>
    <property type="project" value="TreeGrafter"/>
</dbReference>